<dbReference type="Proteomes" id="UP001316384">
    <property type="component" value="Chromosome"/>
</dbReference>
<organism evidence="2 3">
    <name type="scientific">Cellulomonas xiejunii</name>
    <dbReference type="NCBI Taxonomy" id="2968083"/>
    <lineage>
        <taxon>Bacteria</taxon>
        <taxon>Bacillati</taxon>
        <taxon>Actinomycetota</taxon>
        <taxon>Actinomycetes</taxon>
        <taxon>Micrococcales</taxon>
        <taxon>Cellulomonadaceae</taxon>
        <taxon>Cellulomonas</taxon>
    </lineage>
</organism>
<evidence type="ECO:0000313" key="3">
    <source>
        <dbReference type="Proteomes" id="UP001316384"/>
    </source>
</evidence>
<dbReference type="RefSeq" id="WP_227578598.1">
    <property type="nucleotide sequence ID" value="NZ_CP101987.1"/>
</dbReference>
<keyword evidence="3" id="KW-1185">Reference proteome</keyword>
<proteinExistence type="predicted"/>
<feature type="region of interest" description="Disordered" evidence="1">
    <location>
        <begin position="231"/>
        <end position="282"/>
    </location>
</feature>
<accession>A0ABY5KSM3</accession>
<feature type="compositionally biased region" description="Basic and acidic residues" evidence="1">
    <location>
        <begin position="235"/>
        <end position="261"/>
    </location>
</feature>
<name>A0ABY5KSM3_9CELL</name>
<protein>
    <recommendedName>
        <fullName evidence="4">Cobalamin biosynthesis protein CbiX</fullName>
    </recommendedName>
</protein>
<dbReference type="EMBL" id="CP101987">
    <property type="protein sequence ID" value="UUI73487.1"/>
    <property type="molecule type" value="Genomic_DNA"/>
</dbReference>
<gene>
    <name evidence="2" type="ORF">NP048_08690</name>
</gene>
<sequence>MGAVRVVLVGGHESADGADLAPVVQQLPEAAVSTPGRSLLSQVRAALAGSDAPVVVLPMTWGRDPVMIAETARTLRWVAGGDAHGRVALSEPFGTTDHLIALLRTAATRTATRWPGSGLVVSAPRASPFDDAELHRVAHLVRVHGAGLEIGVACVGEPADLTLAVDRVRALRPGHVAVVPAGFATACPEADALADVDFVGPLMTTSAVLRVVRERTAGALHDLGHGHDGIAAGLDADHGHGYAHSHGPDGDHTHTHGDHAHAHAPHAPHPDPHATSHASALG</sequence>
<reference evidence="2 3" key="1">
    <citation type="submission" date="2022-07" db="EMBL/GenBank/DDBJ databases">
        <title>Novel species in genus cellulomonas.</title>
        <authorList>
            <person name="Ye L."/>
        </authorList>
    </citation>
    <scope>NUCLEOTIDE SEQUENCE [LARGE SCALE GENOMIC DNA]</scope>
    <source>
        <strain evidence="3">zg-B89</strain>
    </source>
</reference>
<evidence type="ECO:0000313" key="2">
    <source>
        <dbReference type="EMBL" id="UUI73487.1"/>
    </source>
</evidence>
<evidence type="ECO:0000256" key="1">
    <source>
        <dbReference type="SAM" id="MobiDB-lite"/>
    </source>
</evidence>
<evidence type="ECO:0008006" key="4">
    <source>
        <dbReference type="Google" id="ProtNLM"/>
    </source>
</evidence>